<evidence type="ECO:0000256" key="4">
    <source>
        <dbReference type="ARBA" id="ARBA00022989"/>
    </source>
</evidence>
<feature type="transmembrane region" description="Helical" evidence="8">
    <location>
        <begin position="439"/>
        <end position="456"/>
    </location>
</feature>
<dbReference type="PANTHER" id="PTHR30572">
    <property type="entry name" value="MEMBRANE COMPONENT OF TRANSPORTER-RELATED"/>
    <property type="match status" value="1"/>
</dbReference>
<feature type="transmembrane region" description="Helical" evidence="8">
    <location>
        <begin position="342"/>
        <end position="369"/>
    </location>
</feature>
<dbReference type="PANTHER" id="PTHR30572:SF4">
    <property type="entry name" value="ABC TRANSPORTER PERMEASE YTRF"/>
    <property type="match status" value="1"/>
</dbReference>
<evidence type="ECO:0000256" key="3">
    <source>
        <dbReference type="ARBA" id="ARBA00022692"/>
    </source>
</evidence>
<comment type="caution">
    <text evidence="10">The sequence shown here is derived from an EMBL/GenBank/DDBJ whole genome shotgun (WGS) entry which is preliminary data.</text>
</comment>
<feature type="transmembrane region" description="Helical" evidence="8">
    <location>
        <begin position="526"/>
        <end position="546"/>
    </location>
</feature>
<evidence type="ECO:0000313" key="11">
    <source>
        <dbReference type="Proteomes" id="UP000572680"/>
    </source>
</evidence>
<dbReference type="AlphaFoldDB" id="A0A7W3QRE5"/>
<keyword evidence="11" id="KW-1185">Reference proteome</keyword>
<organism evidence="10 11">
    <name type="scientific">Actinomadura namibiensis</name>
    <dbReference type="NCBI Taxonomy" id="182080"/>
    <lineage>
        <taxon>Bacteria</taxon>
        <taxon>Bacillati</taxon>
        <taxon>Actinomycetota</taxon>
        <taxon>Actinomycetes</taxon>
        <taxon>Streptosporangiales</taxon>
        <taxon>Thermomonosporaceae</taxon>
        <taxon>Actinomadura</taxon>
    </lineage>
</organism>
<feature type="transmembrane region" description="Helical" evidence="8">
    <location>
        <begin position="1062"/>
        <end position="1081"/>
    </location>
</feature>
<protein>
    <recommendedName>
        <fullName evidence="9">ABC3 transporter permease C-terminal domain-containing protein</fullName>
    </recommendedName>
</protein>
<keyword evidence="3 8" id="KW-0812">Transmembrane</keyword>
<feature type="transmembrane region" description="Helical" evidence="8">
    <location>
        <begin position="299"/>
        <end position="321"/>
    </location>
</feature>
<dbReference type="GO" id="GO:0022857">
    <property type="term" value="F:transmembrane transporter activity"/>
    <property type="evidence" value="ECO:0007669"/>
    <property type="project" value="TreeGrafter"/>
</dbReference>
<dbReference type="GO" id="GO:0005886">
    <property type="term" value="C:plasma membrane"/>
    <property type="evidence" value="ECO:0007669"/>
    <property type="project" value="UniProtKB-SubCell"/>
</dbReference>
<keyword evidence="4 8" id="KW-1133">Transmembrane helix</keyword>
<dbReference type="InterPro" id="IPR003838">
    <property type="entry name" value="ABC3_permease_C"/>
</dbReference>
<evidence type="ECO:0000256" key="1">
    <source>
        <dbReference type="ARBA" id="ARBA00004651"/>
    </source>
</evidence>
<dbReference type="EMBL" id="JACJIA010000017">
    <property type="protein sequence ID" value="MBA8956621.1"/>
    <property type="molecule type" value="Genomic_DNA"/>
</dbReference>
<feature type="transmembrane region" description="Helical" evidence="8">
    <location>
        <begin position="389"/>
        <end position="410"/>
    </location>
</feature>
<name>A0A7W3QRE5_ACTNM</name>
<feature type="transmembrane region" description="Helical" evidence="8">
    <location>
        <begin position="1012"/>
        <end position="1034"/>
    </location>
</feature>
<keyword evidence="5 8" id="KW-0472">Membrane</keyword>
<comment type="subcellular location">
    <subcellularLocation>
        <location evidence="1">Cell membrane</location>
        <topology evidence="1">Multi-pass membrane protein</topology>
    </subcellularLocation>
</comment>
<evidence type="ECO:0000256" key="5">
    <source>
        <dbReference type="ARBA" id="ARBA00023136"/>
    </source>
</evidence>
<sequence>MWHPGLVARRMTGAPAVVVAASATVLFAITVLAAMAGYTGSVTREGVRRTLGAAPFEAAGTRIAARVPAGQYDAARERLVGGLRQIYGDLPLNLESSAYSDSYTLPGQEERERPELAVFAAYTSLERHVRLVAGRWPDAAPAGEVQAVLPAPAARAMRVEVGRTLTMRGRVDEDAVVRVRIVGLFAPLRADDPLWQGDPLVAKGVTRLDYTTYGPLVVRPETFASRLMGGGVEVRWTVLPGLGRVDTAGLTALRARLDGSGPVFQRLGRETGTTFTTATELPALLHQLETAVTTTRSTMLMPVIQLVLLAGYALALVARLLADQRRAEVALLRMRGASLGQLAGLTLAEWLVIVLPGAVLSPLLAAPLLRLAGRAPAVRAAGLTLDAGALAPLWGVSAAAALACALLLTVPTLRGAMRTFAETQAGLGGTRGPALRRGGADLALLLVAALGVWQLTRYGAGGTAGVDPFIVSGPALALLAGGMLLLRLLPPATRAAEHLTRRRRGLAASLSVRQVSRRPLRYAGPALLLVMATAVGVLSVTTMATWRVAQVEQADFQSGTDLRLLSADDTRTVAPMGQGGRYAALPGVTGAAGVRRQDATYGQVPTTMVAADAARLQPLLRARPDLRRELALRDLAARRPALPAATVPGTPRTLTLDLRLTATGSGSAGGSAGRRYLTSVSLTDGNGAVYRVDLPELTADGRTRAVEIDTAALAGPQGRITYPLGVRGMTFPYDGNPPPDGLELSLERARGDAGEATAPSWARVDTFVTTEDLEDNRTVGGGTAGTGARPLLTMRIGPAPRTEGRGLLRTAVHGLLSAPDPPDHTAAPDRRPAVPAVITDDLASRARVGVGGALVLRAPDGDVRAEVVGIARALPTLPPDRPAVLFDLPTLADRHLAFHGTPAESLQPREWWAAADGARTGPAVRAVRAAPGLGTVAGDRPALRRALLDAPLGAALQGALVLGFGAALAFAVIAFVVNGVVAAHERSREFTVLRALGVPPGKVAGMLAIEQAFLVALGLLGGLGLGLLVAWLVVGETVQSVRAAQAVPAFPAAEPAVPWPPVLGMAAGIAAVLALVLAVLLRTLRRRGLGGDLRAGEDR</sequence>
<feature type="transmembrane region" description="Helical" evidence="8">
    <location>
        <begin position="468"/>
        <end position="489"/>
    </location>
</feature>
<proteinExistence type="inferred from homology"/>
<evidence type="ECO:0000259" key="9">
    <source>
        <dbReference type="Pfam" id="PF02687"/>
    </source>
</evidence>
<reference evidence="10 11" key="1">
    <citation type="submission" date="2020-08" db="EMBL/GenBank/DDBJ databases">
        <title>Genomic Encyclopedia of Type Strains, Phase IV (KMG-IV): sequencing the most valuable type-strain genomes for metagenomic binning, comparative biology and taxonomic classification.</title>
        <authorList>
            <person name="Goeker M."/>
        </authorList>
    </citation>
    <scope>NUCLEOTIDE SEQUENCE [LARGE SCALE GENOMIC DNA]</scope>
    <source>
        <strain evidence="10 11">DSM 44197</strain>
    </source>
</reference>
<comment type="similarity">
    <text evidence="6">Belongs to the ABC-4 integral membrane protein family.</text>
</comment>
<dbReference type="Proteomes" id="UP000572680">
    <property type="component" value="Unassembled WGS sequence"/>
</dbReference>
<dbReference type="InterPro" id="IPR050250">
    <property type="entry name" value="Macrolide_Exporter_MacB"/>
</dbReference>
<gene>
    <name evidence="10" type="ORF">HNR61_008310</name>
</gene>
<feature type="domain" description="ABC3 transporter permease C-terminal" evidence="9">
    <location>
        <begin position="965"/>
        <end position="1085"/>
    </location>
</feature>
<evidence type="ECO:0000256" key="8">
    <source>
        <dbReference type="SAM" id="Phobius"/>
    </source>
</evidence>
<dbReference type="Pfam" id="PF02687">
    <property type="entry name" value="FtsX"/>
    <property type="match status" value="2"/>
</dbReference>
<feature type="transmembrane region" description="Helical" evidence="8">
    <location>
        <begin position="959"/>
        <end position="981"/>
    </location>
</feature>
<accession>A0A7W3QRE5</accession>
<dbReference type="RefSeq" id="WP_182848524.1">
    <property type="nucleotide sequence ID" value="NZ_JACJIA010000017.1"/>
</dbReference>
<evidence type="ECO:0000256" key="6">
    <source>
        <dbReference type="ARBA" id="ARBA00038076"/>
    </source>
</evidence>
<keyword evidence="2" id="KW-1003">Cell membrane</keyword>
<feature type="transmembrane region" description="Helical" evidence="8">
    <location>
        <begin position="12"/>
        <end position="38"/>
    </location>
</feature>
<evidence type="ECO:0000256" key="2">
    <source>
        <dbReference type="ARBA" id="ARBA00022475"/>
    </source>
</evidence>
<feature type="region of interest" description="Disordered" evidence="7">
    <location>
        <begin position="775"/>
        <end position="797"/>
    </location>
</feature>
<feature type="domain" description="ABC3 transporter permease C-terminal" evidence="9">
    <location>
        <begin position="305"/>
        <end position="414"/>
    </location>
</feature>
<evidence type="ECO:0000313" key="10">
    <source>
        <dbReference type="EMBL" id="MBA8956621.1"/>
    </source>
</evidence>
<evidence type="ECO:0000256" key="7">
    <source>
        <dbReference type="SAM" id="MobiDB-lite"/>
    </source>
</evidence>